<name>A0ABP3W7I5_CLOSU</name>
<evidence type="ECO:0000313" key="2">
    <source>
        <dbReference type="Proteomes" id="UP001501047"/>
    </source>
</evidence>
<accession>A0ABP3W7I5</accession>
<dbReference type="EMBL" id="BAAACI010000011">
    <property type="protein sequence ID" value="GAA0778885.1"/>
    <property type="molecule type" value="Genomic_DNA"/>
</dbReference>
<proteinExistence type="predicted"/>
<reference evidence="2" key="1">
    <citation type="journal article" date="2019" name="Int. J. Syst. Evol. Microbiol.">
        <title>The Global Catalogue of Microorganisms (GCM) 10K type strain sequencing project: providing services to taxonomists for standard genome sequencing and annotation.</title>
        <authorList>
            <consortium name="The Broad Institute Genomics Platform"/>
            <consortium name="The Broad Institute Genome Sequencing Center for Infectious Disease"/>
            <person name="Wu L."/>
            <person name="Ma J."/>
        </authorList>
    </citation>
    <scope>NUCLEOTIDE SEQUENCE [LARGE SCALE GENOMIC DNA]</scope>
    <source>
        <strain evidence="2">JCM 1417</strain>
    </source>
</reference>
<evidence type="ECO:0000313" key="1">
    <source>
        <dbReference type="EMBL" id="GAA0778885.1"/>
    </source>
</evidence>
<protein>
    <submittedName>
        <fullName evidence="1">Uncharacterized protein</fullName>
    </submittedName>
</protein>
<dbReference type="Proteomes" id="UP001501047">
    <property type="component" value="Unassembled WGS sequence"/>
</dbReference>
<organism evidence="1 2">
    <name type="scientific">Clostridium subterminale</name>
    <dbReference type="NCBI Taxonomy" id="1550"/>
    <lineage>
        <taxon>Bacteria</taxon>
        <taxon>Bacillati</taxon>
        <taxon>Bacillota</taxon>
        <taxon>Clostridia</taxon>
        <taxon>Eubacteriales</taxon>
        <taxon>Clostridiaceae</taxon>
        <taxon>Clostridium</taxon>
    </lineage>
</organism>
<gene>
    <name evidence="1" type="ORF">GCM10008908_36490</name>
</gene>
<comment type="caution">
    <text evidence="1">The sequence shown here is derived from an EMBL/GenBank/DDBJ whole genome shotgun (WGS) entry which is preliminary data.</text>
</comment>
<sequence length="91" mass="10694">MTMILGMSNGFERNLKNKAGELRKDLKDFVFDEYIKGDLSKLNRIDVKKIENDLGYMYFAIEDIENSTTLDYYKNLINTYSKQLKLVIRGK</sequence>
<keyword evidence="2" id="KW-1185">Reference proteome</keyword>